<dbReference type="AlphaFoldDB" id="A0A1B2J246"/>
<dbReference type="KEGG" id="lpd:AYR62_03130"/>
<evidence type="ECO:0000313" key="2">
    <source>
        <dbReference type="Proteomes" id="UP000093267"/>
    </source>
</evidence>
<gene>
    <name evidence="1" type="ORF">AYR63_15145</name>
</gene>
<accession>A0A1B2J246</accession>
<keyword evidence="2" id="KW-1185">Reference proteome</keyword>
<proteinExistence type="predicted"/>
<reference evidence="1 2" key="1">
    <citation type="submission" date="2016-03" db="EMBL/GenBank/DDBJ databases">
        <title>Pediococcus and Lactobacillus from brewery environment - whole genome sequencing and assembly.</title>
        <authorList>
            <person name="Behr J."/>
            <person name="Geissler A.J."/>
            <person name="Vogel R.F."/>
        </authorList>
    </citation>
    <scope>NUCLEOTIDE SEQUENCE [LARGE SCALE GENOMIC DNA]</scope>
    <source>
        <strain evidence="1 2">TMW 1.1995</strain>
    </source>
</reference>
<organism evidence="1 2">
    <name type="scientific">Secundilactobacillus paracollinoides</name>
    <dbReference type="NCBI Taxonomy" id="240427"/>
    <lineage>
        <taxon>Bacteria</taxon>
        <taxon>Bacillati</taxon>
        <taxon>Bacillota</taxon>
        <taxon>Bacilli</taxon>
        <taxon>Lactobacillales</taxon>
        <taxon>Lactobacillaceae</taxon>
        <taxon>Secundilactobacillus</taxon>
    </lineage>
</organism>
<dbReference type="RefSeq" id="WP_054710909.1">
    <property type="nucleotide sequence ID" value="NZ_CP014912.1"/>
</dbReference>
<dbReference type="Proteomes" id="UP000093267">
    <property type="component" value="Chromosome"/>
</dbReference>
<name>A0A1B2J246_9LACO</name>
<evidence type="ECO:0000313" key="1">
    <source>
        <dbReference type="EMBL" id="ANZ68328.1"/>
    </source>
</evidence>
<sequence length="62" mass="7485">MSEWDKANWVTIPDDALDTEKYISDEDLVNWFFDFSDEEHYQKALKIARKMDQEREEKAGKK</sequence>
<dbReference type="EMBL" id="CP014924">
    <property type="protein sequence ID" value="ANZ68328.1"/>
    <property type="molecule type" value="Genomic_DNA"/>
</dbReference>
<protein>
    <submittedName>
        <fullName evidence="1">Uncharacterized protein</fullName>
    </submittedName>
</protein>